<comment type="subcellular location">
    <subcellularLocation>
        <location evidence="1">Cell envelope</location>
    </subcellularLocation>
</comment>
<evidence type="ECO:0000256" key="1">
    <source>
        <dbReference type="ARBA" id="ARBA00004196"/>
    </source>
</evidence>
<keyword evidence="2" id="KW-0677">Repeat</keyword>
<proteinExistence type="predicted"/>
<gene>
    <name evidence="5" type="ORF">L0P79_11235</name>
</gene>
<dbReference type="EMBL" id="JAKNJB010000019">
    <property type="protein sequence ID" value="MCG4527652.1"/>
    <property type="molecule type" value="Genomic_DNA"/>
</dbReference>
<evidence type="ECO:0000256" key="3">
    <source>
        <dbReference type="SAM" id="Phobius"/>
    </source>
</evidence>
<organism evidence="5 6">
    <name type="scientific">Intestinimonas massiliensis</name>
    <name type="common">ex Afouda et al. 2020</name>
    <dbReference type="NCBI Taxonomy" id="1673721"/>
    <lineage>
        <taxon>Bacteria</taxon>
        <taxon>Bacillati</taxon>
        <taxon>Bacillota</taxon>
        <taxon>Clostridia</taxon>
        <taxon>Eubacteriales</taxon>
        <taxon>Intestinimonas</taxon>
    </lineage>
</organism>
<dbReference type="PROSITE" id="PS51272">
    <property type="entry name" value="SLH"/>
    <property type="match status" value="3"/>
</dbReference>
<dbReference type="InterPro" id="IPR013378">
    <property type="entry name" value="InlB-like_B-rpt"/>
</dbReference>
<dbReference type="InterPro" id="IPR044060">
    <property type="entry name" value="Bacterial_rp_domain"/>
</dbReference>
<reference evidence="5 6" key="1">
    <citation type="submission" date="2022-01" db="EMBL/GenBank/DDBJ databases">
        <title>Collection of gut derived symbiotic bacterial strains cultured from healthy donors.</title>
        <authorList>
            <person name="Lin H."/>
            <person name="Kohout C."/>
            <person name="Waligurski E."/>
            <person name="Pamer E.G."/>
        </authorList>
    </citation>
    <scope>NUCLEOTIDE SEQUENCE [LARGE SCALE GENOMIC DNA]</scope>
    <source>
        <strain evidence="5 6">DFI.3.7</strain>
    </source>
</reference>
<protein>
    <submittedName>
        <fullName evidence="5">S-layer homology domain-containing protein</fullName>
    </submittedName>
</protein>
<dbReference type="InterPro" id="IPR042229">
    <property type="entry name" value="Listeria/Bacterioides_rpt_sf"/>
</dbReference>
<feature type="domain" description="SLH" evidence="4">
    <location>
        <begin position="1196"/>
        <end position="1259"/>
    </location>
</feature>
<evidence type="ECO:0000313" key="5">
    <source>
        <dbReference type="EMBL" id="MCG4527652.1"/>
    </source>
</evidence>
<dbReference type="RefSeq" id="WP_238074266.1">
    <property type="nucleotide sequence ID" value="NZ_JAKNJB010000019.1"/>
</dbReference>
<evidence type="ECO:0000313" key="6">
    <source>
        <dbReference type="Proteomes" id="UP001200313"/>
    </source>
</evidence>
<feature type="transmembrane region" description="Helical" evidence="3">
    <location>
        <begin position="47"/>
        <end position="68"/>
    </location>
</feature>
<accession>A0ABS9MA27</accession>
<evidence type="ECO:0000256" key="2">
    <source>
        <dbReference type="ARBA" id="ARBA00022737"/>
    </source>
</evidence>
<feature type="transmembrane region" description="Helical" evidence="3">
    <location>
        <begin position="137"/>
        <end position="162"/>
    </location>
</feature>
<evidence type="ECO:0000259" key="4">
    <source>
        <dbReference type="PROSITE" id="PS51272"/>
    </source>
</evidence>
<dbReference type="Proteomes" id="UP001200313">
    <property type="component" value="Unassembled WGS sequence"/>
</dbReference>
<keyword evidence="3" id="KW-0472">Membrane</keyword>
<sequence length="1369" mass="142620">MGILDGIVEWIAEQIMYGLDMINTSVLGALGCDMNTFLRYFPAAETMYSLLVALAIGLILLGWVWNLFKNYGLGLGVDAEDPVKLTAKAILFIVLAYYADEIVNIALTIGGTPYAWILSSELPSLDFASFNSVLLTIIGVCANGGVALIVLILTLILAWNYIKTNCFASYRYGPSPYTVTVKSGKLTGPGVPNKKNSGMFLENDKVSITPNEKKSYDNTTIPFKEWTAEGATLASPTTADTSFSVPANNVTVTATHSPFVGAPTFTPTGTTGTQGTLTFKTVVKPDAAQEGFRLVKEGEENDVSKYKNLNPNNSPTPRPYEYSCERSIYDLDEGNYYVVAYLNNDYYLGEKVTVSYTAAPTPTATVGNVTITGTTGTEITAAEVEITLTNDKFKAIAATTNVKVWFTNLPAGLDAKIKTAVSDNDTTATIEISGNPTAVSSEALAITIPAASLVGNTALTVTNNPSAVFAITATTYSVDITAGTGMALTSGTANQTGVTGAMAEVVYTANTDYYFPTTYSVTSVNGVVVTRLDSTKIRVSGTPTANTTITLANATAKTKEDTPTATFAAESENGGKLSSVDNTMMYSVDGGGTWNAITGDNMSINNVTTAKGVQVKKPTTDSDTKLDSDVQTIPVTKATAPTGVTAVDCTSNSNNDGKLENVTADMEYQKSGAVWTACGGTEVGNLIPGTYYVRVKATGTTLASDNHTVTINAFGTTTAAEPNASFTATGRDAGTLEISSAYTPTMKYSVDGGSVWKDVTGSSMPITGVTAAKGIKVKDVGNGSTISASPVKSITVTEGTKPTGLAVTQPSTIGGKGKIETTASHEYNMNGGMTFTPCTGALDNLTAGTYYVRVKANGTMLASETETYTITAFTATQETQPNATFAATGPDSGTLSNLVNGGEYAVTGAAVVNFTASGTTHDLTGVSAGALSIVKKGNGTTTTDSTAQTITVTKAATPSTVTAVGCTTSSNNNGKLQHVTTAMEYQESGAAAWTDCGSTEVSNLTPGTYLVRVKANGTELASDNQTVVIAAYVAPTEYTITFNVNGGSGTIPSQTTIGQKLSSLPTATHSGSYSFVGWYTEASGGTQITTAYTFSANTIVYAHWTYTGGGGSYTPSYTVSVDKTENGTITVSPKSASKGDTVTITVKPDKGYELDTLKVLDKNGDKVKLTEKNGKYTFTMPTGKVTVKGSFVEEAPVQIFKDVPVDAYYYEAVKWAAEKGITGGVGNGLFAPNQPCTRAQIVTFLWRAAGSPAPKSMSSFADVPADAFYAKAVAWAVENGITGGTGDGKFSPDATCTRAQSVTFLYRAAGSPKVSGSAEFGDVATNAYYADAVAWAAKNGITGGIGGGLFGSGNDCTRAQIVTFLYNHI</sequence>
<name>A0ABS9MA27_9FIRM</name>
<keyword evidence="3" id="KW-1133">Transmembrane helix</keyword>
<comment type="caution">
    <text evidence="5">The sequence shown here is derived from an EMBL/GenBank/DDBJ whole genome shotgun (WGS) entry which is preliminary data.</text>
</comment>
<feature type="domain" description="SLH" evidence="4">
    <location>
        <begin position="1320"/>
        <end position="1369"/>
    </location>
</feature>
<dbReference type="Pfam" id="PF09479">
    <property type="entry name" value="Flg_new"/>
    <property type="match status" value="1"/>
</dbReference>
<keyword evidence="3" id="KW-0812">Transmembrane</keyword>
<feature type="domain" description="SLH" evidence="4">
    <location>
        <begin position="1260"/>
        <end position="1319"/>
    </location>
</feature>
<dbReference type="InterPro" id="IPR001119">
    <property type="entry name" value="SLH_dom"/>
</dbReference>
<dbReference type="Pfam" id="PF00395">
    <property type="entry name" value="SLH"/>
    <property type="match status" value="3"/>
</dbReference>
<dbReference type="Gene3D" id="2.60.40.4270">
    <property type="entry name" value="Listeria-Bacteroides repeat domain"/>
    <property type="match status" value="1"/>
</dbReference>
<keyword evidence="6" id="KW-1185">Reference proteome</keyword>
<dbReference type="Pfam" id="PF18998">
    <property type="entry name" value="Flg_new_2"/>
    <property type="match status" value="2"/>
</dbReference>